<sequence length="62" mass="6919">MEPTLENVAKFKALQSRLKIATAALTFLHVTASPKRSVCAMKVADLQTELESFPANWKLIYP</sequence>
<evidence type="ECO:0000313" key="2">
    <source>
        <dbReference type="Proteomes" id="UP000253426"/>
    </source>
</evidence>
<organism evidence="1 2">
    <name type="scientific">Roseimicrobium gellanilyticum</name>
    <dbReference type="NCBI Taxonomy" id="748857"/>
    <lineage>
        <taxon>Bacteria</taxon>
        <taxon>Pseudomonadati</taxon>
        <taxon>Verrucomicrobiota</taxon>
        <taxon>Verrucomicrobiia</taxon>
        <taxon>Verrucomicrobiales</taxon>
        <taxon>Verrucomicrobiaceae</taxon>
        <taxon>Roseimicrobium</taxon>
    </lineage>
</organism>
<protein>
    <submittedName>
        <fullName evidence="1">Uncharacterized protein</fullName>
    </submittedName>
</protein>
<comment type="caution">
    <text evidence="1">The sequence shown here is derived from an EMBL/GenBank/DDBJ whole genome shotgun (WGS) entry which is preliminary data.</text>
</comment>
<proteinExistence type="predicted"/>
<name>A0A366HFV3_9BACT</name>
<evidence type="ECO:0000313" key="1">
    <source>
        <dbReference type="EMBL" id="RBP41442.1"/>
    </source>
</evidence>
<dbReference type="AlphaFoldDB" id="A0A366HFV3"/>
<keyword evidence="2" id="KW-1185">Reference proteome</keyword>
<reference evidence="1 2" key="1">
    <citation type="submission" date="2018-06" db="EMBL/GenBank/DDBJ databases">
        <title>Genomic Encyclopedia of Type Strains, Phase IV (KMG-IV): sequencing the most valuable type-strain genomes for metagenomic binning, comparative biology and taxonomic classification.</title>
        <authorList>
            <person name="Goeker M."/>
        </authorList>
    </citation>
    <scope>NUCLEOTIDE SEQUENCE [LARGE SCALE GENOMIC DNA]</scope>
    <source>
        <strain evidence="1 2">DSM 25532</strain>
    </source>
</reference>
<gene>
    <name evidence="1" type="ORF">DES53_107274</name>
</gene>
<accession>A0A366HFV3</accession>
<dbReference type="EMBL" id="QNRR01000007">
    <property type="protein sequence ID" value="RBP41442.1"/>
    <property type="molecule type" value="Genomic_DNA"/>
</dbReference>
<dbReference type="Proteomes" id="UP000253426">
    <property type="component" value="Unassembled WGS sequence"/>
</dbReference>